<feature type="transmembrane region" description="Helical" evidence="1">
    <location>
        <begin position="296"/>
        <end position="319"/>
    </location>
</feature>
<sequence>MNVTVIIAVFNSEDTIIHCLDSLAEQSINREDFEVICVDDGSTDSTSKLLKEYNHILNYKVVRHENNGPAFSRNKGAQLAEGKIILFTDADCILDGNWIIEMIEPFKNESITGVQGSYRTKQKKLIALFDQIDMESRYKKLKKNDYIDSIATYSAAYRRDTFLKYGGFNTNYKQASGEDFELSFLLSKEGHKLIFSENAICYHKHPDSIIKYLKTKFSRGYWRTLLYKNFKNKIYNDTYTSLLLKLQYLSITLFFISTVLVLFNFISKTVPIVCVTLFILLQIPFFIFALKKNIKVAFLSFPIVTFRSIFFLSGMLLGVTHVIMGKLK</sequence>
<feature type="transmembrane region" description="Helical" evidence="1">
    <location>
        <begin position="246"/>
        <end position="265"/>
    </location>
</feature>
<dbReference type="InterPro" id="IPR029044">
    <property type="entry name" value="Nucleotide-diphossugar_trans"/>
</dbReference>
<dbReference type="EMBL" id="GU567988">
    <property type="protein sequence ID" value="ADI22506.1"/>
    <property type="molecule type" value="Genomic_DNA"/>
</dbReference>
<evidence type="ECO:0000256" key="1">
    <source>
        <dbReference type="SAM" id="Phobius"/>
    </source>
</evidence>
<feature type="transmembrane region" description="Helical" evidence="1">
    <location>
        <begin position="272"/>
        <end position="290"/>
    </location>
</feature>
<dbReference type="Pfam" id="PF00535">
    <property type="entry name" value="Glycos_transf_2"/>
    <property type="match status" value="1"/>
</dbReference>
<keyword evidence="1" id="KW-1133">Transmembrane helix</keyword>
<dbReference type="AlphaFoldDB" id="E7C4Y2"/>
<organism evidence="3">
    <name type="scientific">uncultured verrucomicrobium HF0500_08N17</name>
    <dbReference type="NCBI Taxonomy" id="723597"/>
    <lineage>
        <taxon>Bacteria</taxon>
        <taxon>Pseudomonadati</taxon>
        <taxon>Verrucomicrobiota</taxon>
        <taxon>environmental samples</taxon>
    </lineage>
</organism>
<dbReference type="SUPFAM" id="SSF53448">
    <property type="entry name" value="Nucleotide-diphospho-sugar transferases"/>
    <property type="match status" value="1"/>
</dbReference>
<evidence type="ECO:0000313" key="3">
    <source>
        <dbReference type="EMBL" id="ADI22506.1"/>
    </source>
</evidence>
<keyword evidence="1" id="KW-0812">Transmembrane</keyword>
<dbReference type="PANTHER" id="PTHR43685:SF3">
    <property type="entry name" value="SLR2126 PROTEIN"/>
    <property type="match status" value="1"/>
</dbReference>
<keyword evidence="3" id="KW-0808">Transferase</keyword>
<dbReference type="InterPro" id="IPR001173">
    <property type="entry name" value="Glyco_trans_2-like"/>
</dbReference>
<dbReference type="PANTHER" id="PTHR43685">
    <property type="entry name" value="GLYCOSYLTRANSFERASE"/>
    <property type="match status" value="1"/>
</dbReference>
<feature type="domain" description="Glycosyltransferase 2-like" evidence="2">
    <location>
        <begin position="4"/>
        <end position="158"/>
    </location>
</feature>
<keyword evidence="1" id="KW-0472">Membrane</keyword>
<evidence type="ECO:0000259" key="2">
    <source>
        <dbReference type="Pfam" id="PF00535"/>
    </source>
</evidence>
<accession>E7C4Y2</accession>
<dbReference type="Gene3D" id="3.90.550.10">
    <property type="entry name" value="Spore Coat Polysaccharide Biosynthesis Protein SpsA, Chain A"/>
    <property type="match status" value="1"/>
</dbReference>
<protein>
    <submittedName>
        <fullName evidence="3">Glycosyltransferases, probably involved in cell wall biogenesis</fullName>
    </submittedName>
</protein>
<proteinExistence type="predicted"/>
<name>E7C4Y2_9BACT</name>
<reference evidence="3" key="1">
    <citation type="submission" date="2010-01" db="EMBL/GenBank/DDBJ databases">
        <title>Genome fragments of uncultured bacteria from the North Pacific subtropical Gyre.</title>
        <authorList>
            <person name="Pham V.D."/>
            <person name="Delong E.F."/>
        </authorList>
    </citation>
    <scope>NUCLEOTIDE SEQUENCE</scope>
</reference>
<dbReference type="GO" id="GO:0016740">
    <property type="term" value="F:transferase activity"/>
    <property type="evidence" value="ECO:0007669"/>
    <property type="project" value="UniProtKB-KW"/>
</dbReference>
<dbReference type="InterPro" id="IPR050834">
    <property type="entry name" value="Glycosyltransf_2"/>
</dbReference>